<organism evidence="5 6">
    <name type="scientific">Mycolicibacterium aichiense</name>
    <dbReference type="NCBI Taxonomy" id="1799"/>
    <lineage>
        <taxon>Bacteria</taxon>
        <taxon>Bacillati</taxon>
        <taxon>Actinomycetota</taxon>
        <taxon>Actinomycetes</taxon>
        <taxon>Mycobacteriales</taxon>
        <taxon>Mycobacteriaceae</taxon>
        <taxon>Mycolicibacterium</taxon>
    </lineage>
</organism>
<keyword evidence="6" id="KW-1185">Reference proteome</keyword>
<dbReference type="GO" id="GO:0016491">
    <property type="term" value="F:oxidoreductase activity"/>
    <property type="evidence" value="ECO:0007669"/>
    <property type="project" value="UniProtKB-KW"/>
</dbReference>
<reference evidence="5 6" key="1">
    <citation type="journal article" date="2019" name="Emerg. Microbes Infect.">
        <title>Comprehensive subspecies identification of 175 nontuberculous mycobacteria species based on 7547 genomic profiles.</title>
        <authorList>
            <person name="Matsumoto Y."/>
            <person name="Kinjo T."/>
            <person name="Motooka D."/>
            <person name="Nabeya D."/>
            <person name="Jung N."/>
            <person name="Uechi K."/>
            <person name="Horii T."/>
            <person name="Iida T."/>
            <person name="Fujita J."/>
            <person name="Nakamura S."/>
        </authorList>
    </citation>
    <scope>NUCLEOTIDE SEQUENCE [LARGE SCALE GENOMIC DNA]</scope>
    <source>
        <strain evidence="5 6">JCM 6376</strain>
    </source>
</reference>
<feature type="domain" description="Gfo/Idh/MocA-like oxidoreductase N-terminal" evidence="3">
    <location>
        <begin position="6"/>
        <end position="125"/>
    </location>
</feature>
<proteinExistence type="inferred from homology"/>
<evidence type="ECO:0000256" key="2">
    <source>
        <dbReference type="ARBA" id="ARBA00023002"/>
    </source>
</evidence>
<evidence type="ECO:0000259" key="3">
    <source>
        <dbReference type="Pfam" id="PF01408"/>
    </source>
</evidence>
<dbReference type="Proteomes" id="UP000467327">
    <property type="component" value="Chromosome"/>
</dbReference>
<dbReference type="GO" id="GO:0000166">
    <property type="term" value="F:nucleotide binding"/>
    <property type="evidence" value="ECO:0007669"/>
    <property type="project" value="InterPro"/>
</dbReference>
<evidence type="ECO:0000256" key="1">
    <source>
        <dbReference type="ARBA" id="ARBA00010928"/>
    </source>
</evidence>
<dbReference type="PANTHER" id="PTHR22604:SF105">
    <property type="entry name" value="TRANS-1,2-DIHYDROBENZENE-1,2-DIOL DEHYDROGENASE"/>
    <property type="match status" value="1"/>
</dbReference>
<evidence type="ECO:0000313" key="5">
    <source>
        <dbReference type="EMBL" id="BBX09190.1"/>
    </source>
</evidence>
<dbReference type="SUPFAM" id="SSF55347">
    <property type="entry name" value="Glyceraldehyde-3-phosphate dehydrogenase-like, C-terminal domain"/>
    <property type="match status" value="1"/>
</dbReference>
<dbReference type="InterPro" id="IPR055170">
    <property type="entry name" value="GFO_IDH_MocA-like_dom"/>
</dbReference>
<dbReference type="SUPFAM" id="SSF51735">
    <property type="entry name" value="NAD(P)-binding Rossmann-fold domains"/>
    <property type="match status" value="1"/>
</dbReference>
<dbReference type="PANTHER" id="PTHR22604">
    <property type="entry name" value="OXIDOREDUCTASES"/>
    <property type="match status" value="1"/>
</dbReference>
<accession>A0AAD1HPY4</accession>
<comment type="similarity">
    <text evidence="1">Belongs to the Gfo/Idh/MocA family.</text>
</comment>
<evidence type="ECO:0000259" key="4">
    <source>
        <dbReference type="Pfam" id="PF22725"/>
    </source>
</evidence>
<dbReference type="Pfam" id="PF01408">
    <property type="entry name" value="GFO_IDH_MocA"/>
    <property type="match status" value="1"/>
</dbReference>
<evidence type="ECO:0000313" key="6">
    <source>
        <dbReference type="Proteomes" id="UP000467327"/>
    </source>
</evidence>
<keyword evidence="2" id="KW-0560">Oxidoreductase</keyword>
<dbReference type="InterPro" id="IPR036291">
    <property type="entry name" value="NAD(P)-bd_dom_sf"/>
</dbReference>
<dbReference type="Gene3D" id="3.30.360.10">
    <property type="entry name" value="Dihydrodipicolinate Reductase, domain 2"/>
    <property type="match status" value="1"/>
</dbReference>
<dbReference type="RefSeq" id="WP_115321498.1">
    <property type="nucleotide sequence ID" value="NZ_AP022561.1"/>
</dbReference>
<dbReference type="AlphaFoldDB" id="A0AAD1HPY4"/>
<dbReference type="EMBL" id="AP022561">
    <property type="protein sequence ID" value="BBX09190.1"/>
    <property type="molecule type" value="Genomic_DNA"/>
</dbReference>
<dbReference type="KEGG" id="maic:MAIC_39930"/>
<feature type="domain" description="GFO/IDH/MocA-like oxidoreductase" evidence="4">
    <location>
        <begin position="136"/>
        <end position="251"/>
    </location>
</feature>
<dbReference type="InterPro" id="IPR050984">
    <property type="entry name" value="Gfo/Idh/MocA_domain"/>
</dbReference>
<protein>
    <submittedName>
        <fullName evidence="5">Oxidoreductase</fullName>
    </submittedName>
</protein>
<name>A0AAD1HPY4_9MYCO</name>
<gene>
    <name evidence="5" type="ORF">MAIC_39930</name>
</gene>
<dbReference type="Gene3D" id="3.40.50.720">
    <property type="entry name" value="NAD(P)-binding Rossmann-like Domain"/>
    <property type="match status" value="1"/>
</dbReference>
<dbReference type="Pfam" id="PF22725">
    <property type="entry name" value="GFO_IDH_MocA_C3"/>
    <property type="match status" value="1"/>
</dbReference>
<dbReference type="InterPro" id="IPR000683">
    <property type="entry name" value="Gfo/Idh/MocA-like_OxRdtase_N"/>
</dbReference>
<sequence>MADGSVRIGILGAAGVARTAVIKPAKDNPEVEVVSVAARDVDRGRAYAARHGIGTVHDSYEALIADPAVDAVYIPLPNALHGKWIRAVLEAGKHVLVEKPFAANAAEARELAALAAQSDRVVMEGLHHRYHPASVRIEQILASGELGTIQRVEAVNCYLLRDFAGSRYSYPLGGGATMDLGSYIVDTIRVYGGSTPEVVSAQAKIRGSQIDRVMTAELRFAEGHTGRLHCSMWSAEVPHYGTKVVGDRGELRLHPLAPFQRFSVRSADGRRDEKFPMRATYAYQLDAFAGAVLRGEPVRTSAVDAVENMTIIDGIYRAAGLAVREPV</sequence>